<feature type="chain" id="PRO_5047300257" evidence="3">
    <location>
        <begin position="21"/>
        <end position="368"/>
    </location>
</feature>
<evidence type="ECO:0000313" key="6">
    <source>
        <dbReference type="Proteomes" id="UP001410394"/>
    </source>
</evidence>
<evidence type="ECO:0000256" key="1">
    <source>
        <dbReference type="ARBA" id="ARBA00010062"/>
    </source>
</evidence>
<dbReference type="RefSeq" id="WP_345921402.1">
    <property type="nucleotide sequence ID" value="NZ_JBDIVE010000017.1"/>
</dbReference>
<comment type="similarity">
    <text evidence="1">Belongs to the leucine-binding protein family.</text>
</comment>
<dbReference type="Gene3D" id="3.40.50.2300">
    <property type="match status" value="2"/>
</dbReference>
<organism evidence="5 6">
    <name type="scientific">Uliginosibacterium sediminicola</name>
    <dbReference type="NCBI Taxonomy" id="2024550"/>
    <lineage>
        <taxon>Bacteria</taxon>
        <taxon>Pseudomonadati</taxon>
        <taxon>Pseudomonadota</taxon>
        <taxon>Betaproteobacteria</taxon>
        <taxon>Rhodocyclales</taxon>
        <taxon>Zoogloeaceae</taxon>
        <taxon>Uliginosibacterium</taxon>
    </lineage>
</organism>
<feature type="signal peptide" evidence="3">
    <location>
        <begin position="1"/>
        <end position="20"/>
    </location>
</feature>
<dbReference type="PANTHER" id="PTHR47235">
    <property type="entry name" value="BLR6548 PROTEIN"/>
    <property type="match status" value="1"/>
</dbReference>
<proteinExistence type="inferred from homology"/>
<dbReference type="Pfam" id="PF13458">
    <property type="entry name" value="Peripla_BP_6"/>
    <property type="match status" value="1"/>
</dbReference>
<keyword evidence="2 3" id="KW-0732">Signal</keyword>
<name>A0ABU9Z3U4_9RHOO</name>
<dbReference type="Proteomes" id="UP001410394">
    <property type="component" value="Unassembled WGS sequence"/>
</dbReference>
<gene>
    <name evidence="5" type="ORF">ABDB84_19215</name>
</gene>
<dbReference type="InterPro" id="IPR028081">
    <property type="entry name" value="Leu-bd"/>
</dbReference>
<evidence type="ECO:0000259" key="4">
    <source>
        <dbReference type="Pfam" id="PF13458"/>
    </source>
</evidence>
<evidence type="ECO:0000256" key="2">
    <source>
        <dbReference type="ARBA" id="ARBA00022729"/>
    </source>
</evidence>
<dbReference type="InterPro" id="IPR028082">
    <property type="entry name" value="Peripla_BP_I"/>
</dbReference>
<dbReference type="PANTHER" id="PTHR47235:SF1">
    <property type="entry name" value="BLR6548 PROTEIN"/>
    <property type="match status" value="1"/>
</dbReference>
<dbReference type="EMBL" id="JBDIVE010000017">
    <property type="protein sequence ID" value="MEN3070621.1"/>
    <property type="molecule type" value="Genomic_DNA"/>
</dbReference>
<comment type="caution">
    <text evidence="5">The sequence shown here is derived from an EMBL/GenBank/DDBJ whole genome shotgun (WGS) entry which is preliminary data.</text>
</comment>
<keyword evidence="6" id="KW-1185">Reference proteome</keyword>
<reference evidence="5 6" key="1">
    <citation type="journal article" date="2018" name="Int. J. Syst. Evol. Microbiol.">
        <title>Uliginosibacterium sediminicola sp. nov., isolated from freshwater sediment.</title>
        <authorList>
            <person name="Hwang W.M."/>
            <person name="Kim S.M."/>
            <person name="Kang K."/>
            <person name="Ahn T.Y."/>
        </authorList>
    </citation>
    <scope>NUCLEOTIDE SEQUENCE [LARGE SCALE GENOMIC DNA]</scope>
    <source>
        <strain evidence="5 6">M1-21</strain>
    </source>
</reference>
<protein>
    <submittedName>
        <fullName evidence="5">ABC transporter substrate-binding protein</fullName>
    </submittedName>
</protein>
<evidence type="ECO:0000256" key="3">
    <source>
        <dbReference type="SAM" id="SignalP"/>
    </source>
</evidence>
<dbReference type="CDD" id="cd06326">
    <property type="entry name" value="PBP1_ABC_ligand_binding-like"/>
    <property type="match status" value="1"/>
</dbReference>
<accession>A0ABU9Z3U4</accession>
<evidence type="ECO:0000313" key="5">
    <source>
        <dbReference type="EMBL" id="MEN3070621.1"/>
    </source>
</evidence>
<dbReference type="SUPFAM" id="SSF53822">
    <property type="entry name" value="Periplasmic binding protein-like I"/>
    <property type="match status" value="1"/>
</dbReference>
<sequence>MSCFKWIILAALSLALPARADILIGQTTGLTGPVAAGVKETQLGAQLYLDAINAQGGVHGQKVRLLTLDDQFEAAKAANNAETLITQNKVLALFLSRGTATTEAMLPLVERYGVPLIAPSSGAQSLYEPVKKQVFIVRTPYRLEAAQTIVMMSKMGASRIGVVYQDDAFGADGLAGAKEGFKELGFDPAFVDKIDRSAPNFAPISKRLARTDVQSVLIIASAKWAAQGIVQMRDEGITTQFASLSNNASEGFIKLLGKHAKGVIVAQVFPYERSVVYPMVKEAAKLLKGQKDEAVTPSILEGLAAAKVLVGALRAAGPNPSRSSLQTALEGLHKFDVGGLDLSYGPNDHRGLSFVELSIISGNGTFLR</sequence>
<feature type="domain" description="Leucine-binding protein" evidence="4">
    <location>
        <begin position="22"/>
        <end position="351"/>
    </location>
</feature>